<keyword evidence="1" id="KW-0472">Membrane</keyword>
<reference evidence="3" key="1">
    <citation type="journal article" date="2014" name="Front. Microbiol.">
        <title>High frequency of phylogenetically diverse reductive dehalogenase-homologous genes in deep subseafloor sedimentary metagenomes.</title>
        <authorList>
            <person name="Kawai M."/>
            <person name="Futagami T."/>
            <person name="Toyoda A."/>
            <person name="Takaki Y."/>
            <person name="Nishi S."/>
            <person name="Hori S."/>
            <person name="Arai W."/>
            <person name="Tsubouchi T."/>
            <person name="Morono Y."/>
            <person name="Uchiyama I."/>
            <person name="Ito T."/>
            <person name="Fujiyama A."/>
            <person name="Inagaki F."/>
            <person name="Takami H."/>
        </authorList>
    </citation>
    <scope>NUCLEOTIDE SEQUENCE</scope>
    <source>
        <strain evidence="3">Expedition CK06-06</strain>
    </source>
</reference>
<evidence type="ECO:0000313" key="3">
    <source>
        <dbReference type="EMBL" id="GAG22184.1"/>
    </source>
</evidence>
<dbReference type="PANTHER" id="PTHR42204">
    <property type="entry name" value="INTEGRAL MEMBRANE PROTEIN"/>
    <property type="match status" value="1"/>
</dbReference>
<feature type="transmembrane region" description="Helical" evidence="1">
    <location>
        <begin position="126"/>
        <end position="148"/>
    </location>
</feature>
<dbReference type="PANTHER" id="PTHR42204:SF1">
    <property type="entry name" value="INTEGRAL MEMBRANE PROTEIN"/>
    <property type="match status" value="1"/>
</dbReference>
<name>X0VUV6_9ZZZZ</name>
<evidence type="ECO:0000256" key="1">
    <source>
        <dbReference type="SAM" id="Phobius"/>
    </source>
</evidence>
<sequence>MIGPILVALFLGICAGIITGLIPGIHINLISLILVSVSGYFLGFTNGLVLGVFIIAMAVTHTFLDTIPSVFLGAPDSATALAVLPGHRMLLEGRGYDAVKLTVIGSLLCLVLTSIMIVFLIPTASIIYSIISPWIGWILIIVVGFMILSSKGI</sequence>
<dbReference type="EMBL" id="BARS01038400">
    <property type="protein sequence ID" value="GAG22184.1"/>
    <property type="molecule type" value="Genomic_DNA"/>
</dbReference>
<gene>
    <name evidence="3" type="ORF">S01H1_58766</name>
</gene>
<keyword evidence="1" id="KW-0812">Transmembrane</keyword>
<feature type="transmembrane region" description="Helical" evidence="1">
    <location>
        <begin position="32"/>
        <end position="60"/>
    </location>
</feature>
<comment type="caution">
    <text evidence="3">The sequence shown here is derived from an EMBL/GenBank/DDBJ whole genome shotgun (WGS) entry which is preliminary data.</text>
</comment>
<dbReference type="AlphaFoldDB" id="X0VUV6"/>
<organism evidence="3">
    <name type="scientific">marine sediment metagenome</name>
    <dbReference type="NCBI Taxonomy" id="412755"/>
    <lineage>
        <taxon>unclassified sequences</taxon>
        <taxon>metagenomes</taxon>
        <taxon>ecological metagenomes</taxon>
    </lineage>
</organism>
<dbReference type="Pfam" id="PF01970">
    <property type="entry name" value="TctA"/>
    <property type="match status" value="1"/>
</dbReference>
<feature type="transmembrane region" description="Helical" evidence="1">
    <location>
        <begin position="98"/>
        <end position="120"/>
    </location>
</feature>
<feature type="domain" description="DUF112" evidence="2">
    <location>
        <begin position="6"/>
        <end position="151"/>
    </location>
</feature>
<feature type="transmembrane region" description="Helical" evidence="1">
    <location>
        <begin position="6"/>
        <end position="25"/>
    </location>
</feature>
<feature type="non-terminal residue" evidence="3">
    <location>
        <position position="153"/>
    </location>
</feature>
<dbReference type="InterPro" id="IPR002823">
    <property type="entry name" value="DUF112_TM"/>
</dbReference>
<accession>X0VUV6</accession>
<evidence type="ECO:0000259" key="2">
    <source>
        <dbReference type="Pfam" id="PF01970"/>
    </source>
</evidence>
<keyword evidence="1" id="KW-1133">Transmembrane helix</keyword>
<protein>
    <recommendedName>
        <fullName evidence="2">DUF112 domain-containing protein</fullName>
    </recommendedName>
</protein>
<proteinExistence type="predicted"/>